<dbReference type="AlphaFoldDB" id="A0AAV5BQT0"/>
<sequence length="159" mass="16470">MVEALVAGALMVISSIAFDTDLYGGSGSDPNCFASYDSSIPASEDDVADDDADTANLAHRRLASYTGHSIATADISAHPTTTGCPRGPSVSSTVRTTTAAAASTRSSRRSAMTRLQQVRPPLTPLFGLQLGLGFSSMAAMATEQVTENWTLRKGAPSSV</sequence>
<accession>A0AAV5BQT0</accession>
<dbReference type="EMBL" id="BQKI01000002">
    <property type="protein sequence ID" value="GJM87624.1"/>
    <property type="molecule type" value="Genomic_DNA"/>
</dbReference>
<proteinExistence type="predicted"/>
<evidence type="ECO:0000256" key="2">
    <source>
        <dbReference type="SAM" id="SignalP"/>
    </source>
</evidence>
<comment type="caution">
    <text evidence="3">The sequence shown here is derived from an EMBL/GenBank/DDBJ whole genome shotgun (WGS) entry which is preliminary data.</text>
</comment>
<evidence type="ECO:0000313" key="3">
    <source>
        <dbReference type="EMBL" id="GJM87624.1"/>
    </source>
</evidence>
<dbReference type="Proteomes" id="UP001054889">
    <property type="component" value="Unassembled WGS sequence"/>
</dbReference>
<reference evidence="3" key="1">
    <citation type="journal article" date="2018" name="DNA Res.">
        <title>Multiple hybrid de novo genome assembly of finger millet, an orphan allotetraploid crop.</title>
        <authorList>
            <person name="Hatakeyama M."/>
            <person name="Aluri S."/>
            <person name="Balachadran M.T."/>
            <person name="Sivarajan S.R."/>
            <person name="Patrignani A."/>
            <person name="Gruter S."/>
            <person name="Poveda L."/>
            <person name="Shimizu-Inatsugi R."/>
            <person name="Baeten J."/>
            <person name="Francoijs K.J."/>
            <person name="Nataraja K.N."/>
            <person name="Reddy Y.A.N."/>
            <person name="Phadnis S."/>
            <person name="Ravikumar R.L."/>
            <person name="Schlapbach R."/>
            <person name="Sreeman S.M."/>
            <person name="Shimizu K.K."/>
        </authorList>
    </citation>
    <scope>NUCLEOTIDE SEQUENCE</scope>
</reference>
<keyword evidence="2" id="KW-0732">Signal</keyword>
<gene>
    <name evidence="3" type="primary">ga03596</name>
    <name evidence="3" type="ORF">PR202_ga03596</name>
</gene>
<feature type="signal peptide" evidence="2">
    <location>
        <begin position="1"/>
        <end position="17"/>
    </location>
</feature>
<keyword evidence="4" id="KW-1185">Reference proteome</keyword>
<reference evidence="3" key="2">
    <citation type="submission" date="2021-12" db="EMBL/GenBank/DDBJ databases">
        <title>Resequencing data analysis of finger millet.</title>
        <authorList>
            <person name="Hatakeyama M."/>
            <person name="Aluri S."/>
            <person name="Balachadran M.T."/>
            <person name="Sivarajan S.R."/>
            <person name="Poveda L."/>
            <person name="Shimizu-Inatsugi R."/>
            <person name="Schlapbach R."/>
            <person name="Sreeman S.M."/>
            <person name="Shimizu K.K."/>
        </authorList>
    </citation>
    <scope>NUCLEOTIDE SEQUENCE</scope>
</reference>
<evidence type="ECO:0000256" key="1">
    <source>
        <dbReference type="SAM" id="MobiDB-lite"/>
    </source>
</evidence>
<evidence type="ECO:0000313" key="4">
    <source>
        <dbReference type="Proteomes" id="UP001054889"/>
    </source>
</evidence>
<protein>
    <submittedName>
        <fullName evidence="3">Uncharacterized protein</fullName>
    </submittedName>
</protein>
<feature type="region of interest" description="Disordered" evidence="1">
    <location>
        <begin position="76"/>
        <end position="96"/>
    </location>
</feature>
<feature type="chain" id="PRO_5043988687" evidence="2">
    <location>
        <begin position="18"/>
        <end position="159"/>
    </location>
</feature>
<organism evidence="3 4">
    <name type="scientific">Eleusine coracana subsp. coracana</name>
    <dbReference type="NCBI Taxonomy" id="191504"/>
    <lineage>
        <taxon>Eukaryota</taxon>
        <taxon>Viridiplantae</taxon>
        <taxon>Streptophyta</taxon>
        <taxon>Embryophyta</taxon>
        <taxon>Tracheophyta</taxon>
        <taxon>Spermatophyta</taxon>
        <taxon>Magnoliopsida</taxon>
        <taxon>Liliopsida</taxon>
        <taxon>Poales</taxon>
        <taxon>Poaceae</taxon>
        <taxon>PACMAD clade</taxon>
        <taxon>Chloridoideae</taxon>
        <taxon>Cynodonteae</taxon>
        <taxon>Eleusininae</taxon>
        <taxon>Eleusine</taxon>
    </lineage>
</organism>
<name>A0AAV5BQT0_ELECO</name>